<keyword evidence="3" id="KW-1185">Reference proteome</keyword>
<evidence type="ECO:0000313" key="3">
    <source>
        <dbReference type="Proteomes" id="UP000604475"/>
    </source>
</evidence>
<dbReference type="InterPro" id="IPR016039">
    <property type="entry name" value="Thiolase-like"/>
</dbReference>
<evidence type="ECO:0000313" key="2">
    <source>
        <dbReference type="EMBL" id="MBL7632119.1"/>
    </source>
</evidence>
<evidence type="ECO:0000259" key="1">
    <source>
        <dbReference type="Pfam" id="PF22691"/>
    </source>
</evidence>
<dbReference type="Proteomes" id="UP000604475">
    <property type="component" value="Unassembled WGS sequence"/>
</dbReference>
<sequence length="392" mass="42646">MTNDRVAIVGVGYSTTGRRTGLSSRQLAVQAGKAALEDAGMTPADVDGVTLSWDVAGPEPEGLEPVNSDDAAHMLGIDPLHVSSSGGGIVFAHPAREAIAAVRSGQCHTAIAFRVINQRLSVPDLMSQEAPESELVPDHWTDPQFARPFGQVLPVQWPGALTAQRHMDLYGTTEEQFGTHVINQRHNASLNPEAILRDPMTLDDYFASRYISKPLRLFDCDYPVDSGSAVIFTTEERARDFRQKPVFVDAAAFALSWKPRTAGPESMVFTWNSPGATAEHLWKQTDLRPGDVDTVQFYDGFTIWPMMWLEALGFCGPGESGPLIQSGATRLGGSIPLNTDGGACNMGRRHGANFCIEAVRQLRGQCGDRQVPDAKVALWTNAYYWACLLTAD</sequence>
<accession>A0A937RNP0</accession>
<dbReference type="Pfam" id="PF22691">
    <property type="entry name" value="Thiolase_C_1"/>
    <property type="match status" value="1"/>
</dbReference>
<proteinExistence type="predicted"/>
<comment type="caution">
    <text evidence="2">The sequence shown here is derived from an EMBL/GenBank/DDBJ whole genome shotgun (WGS) entry which is preliminary data.</text>
</comment>
<dbReference type="CDD" id="cd00829">
    <property type="entry name" value="SCP-x_thiolase"/>
    <property type="match status" value="1"/>
</dbReference>
<organism evidence="2 3">
    <name type="scientific">Frankia nepalensis</name>
    <dbReference type="NCBI Taxonomy" id="1836974"/>
    <lineage>
        <taxon>Bacteria</taxon>
        <taxon>Bacillati</taxon>
        <taxon>Actinomycetota</taxon>
        <taxon>Actinomycetes</taxon>
        <taxon>Frankiales</taxon>
        <taxon>Frankiaceae</taxon>
        <taxon>Frankia</taxon>
    </lineage>
</organism>
<dbReference type="InterPro" id="IPR002155">
    <property type="entry name" value="Thiolase"/>
</dbReference>
<gene>
    <name evidence="2" type="ORF">I7412_34195</name>
</gene>
<dbReference type="PANTHER" id="PTHR42870">
    <property type="entry name" value="ACETYL-COA C-ACETYLTRANSFERASE"/>
    <property type="match status" value="1"/>
</dbReference>
<dbReference type="InterPro" id="IPR055140">
    <property type="entry name" value="Thiolase_C_2"/>
</dbReference>
<dbReference type="Gene3D" id="3.40.47.10">
    <property type="match status" value="1"/>
</dbReference>
<dbReference type="AlphaFoldDB" id="A0A937RNP0"/>
<protein>
    <submittedName>
        <fullName evidence="2">Thiolase family protein</fullName>
    </submittedName>
</protein>
<dbReference type="SUPFAM" id="SSF53901">
    <property type="entry name" value="Thiolase-like"/>
    <property type="match status" value="2"/>
</dbReference>
<dbReference type="RefSeq" id="WP_203002646.1">
    <property type="nucleotide sequence ID" value="NZ_JADWYU010000150.1"/>
</dbReference>
<dbReference type="GO" id="GO:0016747">
    <property type="term" value="F:acyltransferase activity, transferring groups other than amino-acyl groups"/>
    <property type="evidence" value="ECO:0007669"/>
    <property type="project" value="InterPro"/>
</dbReference>
<name>A0A937RNP0_9ACTN</name>
<dbReference type="PIRSF" id="PIRSF000429">
    <property type="entry name" value="Ac-CoA_Ac_transf"/>
    <property type="match status" value="1"/>
</dbReference>
<reference evidence="2" key="1">
    <citation type="submission" date="2020-12" db="EMBL/GenBank/DDBJ databases">
        <title>Genomic characterization of non-nitrogen-fixing Frankia strains.</title>
        <authorList>
            <person name="Carlos-Shanley C."/>
            <person name="Guerra T."/>
            <person name="Hahn D."/>
        </authorList>
    </citation>
    <scope>NUCLEOTIDE SEQUENCE</scope>
    <source>
        <strain evidence="2">CN6</strain>
    </source>
</reference>
<feature type="domain" description="Thiolase C-terminal" evidence="1">
    <location>
        <begin position="278"/>
        <end position="380"/>
    </location>
</feature>
<dbReference type="EMBL" id="JAEACQ010000295">
    <property type="protein sequence ID" value="MBL7632119.1"/>
    <property type="molecule type" value="Genomic_DNA"/>
</dbReference>
<dbReference type="PANTHER" id="PTHR42870:SF1">
    <property type="entry name" value="NON-SPECIFIC LIPID-TRANSFER PROTEIN-LIKE 2"/>
    <property type="match status" value="1"/>
</dbReference>